<evidence type="ECO:0000313" key="3">
    <source>
        <dbReference type="EMBL" id="PCH63142.1"/>
    </source>
</evidence>
<dbReference type="GO" id="GO:0005524">
    <property type="term" value="F:ATP binding"/>
    <property type="evidence" value="ECO:0007669"/>
    <property type="project" value="UniProtKB-UniRule"/>
</dbReference>
<dbReference type="Pfam" id="PF06293">
    <property type="entry name" value="Kdo"/>
    <property type="match status" value="1"/>
</dbReference>
<comment type="caution">
    <text evidence="3">The sequence shown here is derived from an EMBL/GenBank/DDBJ whole genome shotgun (WGS) entry which is preliminary data.</text>
</comment>
<keyword evidence="1" id="KW-0547">Nucleotide-binding</keyword>
<proteinExistence type="inferred from homology"/>
<dbReference type="GO" id="GO:0016301">
    <property type="term" value="F:kinase activity"/>
    <property type="evidence" value="ECO:0007669"/>
    <property type="project" value="UniProtKB-UniRule"/>
</dbReference>
<organism evidence="3 4">
    <name type="scientific">SAR86 cluster bacterium</name>
    <dbReference type="NCBI Taxonomy" id="2030880"/>
    <lineage>
        <taxon>Bacteria</taxon>
        <taxon>Pseudomonadati</taxon>
        <taxon>Pseudomonadota</taxon>
        <taxon>Gammaproteobacteria</taxon>
        <taxon>SAR86 cluster</taxon>
    </lineage>
</organism>
<reference evidence="4" key="1">
    <citation type="submission" date="2017-08" db="EMBL/GenBank/DDBJ databases">
        <title>A dynamic microbial community with high functional redundancy inhabits the cold, oxic subseafloor aquifer.</title>
        <authorList>
            <person name="Tully B.J."/>
            <person name="Wheat C.G."/>
            <person name="Glazer B.T."/>
            <person name="Huber J.A."/>
        </authorList>
    </citation>
    <scope>NUCLEOTIDE SEQUENCE [LARGE SCALE GENOMIC DNA]</scope>
</reference>
<dbReference type="NCBIfam" id="NF011703">
    <property type="entry name" value="PRK15123.1"/>
    <property type="match status" value="1"/>
</dbReference>
<comment type="similarity">
    <text evidence="1">Belongs to the protein kinase superfamily. KdkA/rfaP family.</text>
</comment>
<dbReference type="InterPro" id="IPR017172">
    <property type="entry name" value="Lsacc_core_hep_kinase_RfaP"/>
</dbReference>
<dbReference type="InterPro" id="IPR011009">
    <property type="entry name" value="Kinase-like_dom_sf"/>
</dbReference>
<dbReference type="EC" id="2.7.1.-" evidence="1"/>
<comment type="function">
    <text evidence="1">Kinase involved in the biosynthesis of the core oligosaccharide region of lipopolysaccharide (LPS). Catalyzes the phosphorylation of heptose I (HepI), the first heptose added to the Kdo2-lipid A module.</text>
</comment>
<evidence type="ECO:0000256" key="1">
    <source>
        <dbReference type="PIRNR" id="PIRNR037318"/>
    </source>
</evidence>
<dbReference type="GO" id="GO:0009244">
    <property type="term" value="P:lipopolysaccharide core region biosynthetic process"/>
    <property type="evidence" value="ECO:0007669"/>
    <property type="project" value="UniProtKB-UniRule"/>
</dbReference>
<keyword evidence="1" id="KW-0067">ATP-binding</keyword>
<protein>
    <recommendedName>
        <fullName evidence="1">Lipopolysaccharide core heptose(I) kinase</fullName>
        <ecNumber evidence="1">2.7.1.-</ecNumber>
    </recommendedName>
</protein>
<dbReference type="SUPFAM" id="SSF56112">
    <property type="entry name" value="Protein kinase-like (PK-like)"/>
    <property type="match status" value="1"/>
</dbReference>
<evidence type="ECO:0000256" key="2">
    <source>
        <dbReference type="PIRSR" id="PIRSR037318-50"/>
    </source>
</evidence>
<dbReference type="UniPathway" id="UPA00958"/>
<dbReference type="AlphaFoldDB" id="A0A2A4MTE8"/>
<dbReference type="EMBL" id="NVQR01000025">
    <property type="protein sequence ID" value="PCH63142.1"/>
    <property type="molecule type" value="Genomic_DNA"/>
</dbReference>
<dbReference type="Proteomes" id="UP000218172">
    <property type="component" value="Unassembled WGS sequence"/>
</dbReference>
<name>A0A2A4MTE8_9GAMM</name>
<keyword evidence="1" id="KW-0808">Transferase</keyword>
<dbReference type="PIRSF" id="PIRSF037318">
    <property type="entry name" value="RfaP"/>
    <property type="match status" value="1"/>
</dbReference>
<feature type="active site" evidence="2">
    <location>
        <position position="162"/>
    </location>
</feature>
<keyword evidence="1" id="KW-0448">Lipopolysaccharide biosynthesis</keyword>
<accession>A0A2A4MTE8</accession>
<gene>
    <name evidence="3" type="ORF">COC19_01535</name>
</gene>
<evidence type="ECO:0000313" key="4">
    <source>
        <dbReference type="Proteomes" id="UP000218172"/>
    </source>
</evidence>
<keyword evidence="1 3" id="KW-0418">Kinase</keyword>
<comment type="pathway">
    <text evidence="1">Bacterial outer membrane biogenesis; LPS core biosynthesis.</text>
</comment>
<sequence>MLYLNDEFKEIWQDKDAFEMSKKIRGKIYRQVENRRTLNFSLNNKSYFIKLHLGVGWREIIKNYLQLRKPIFGAENEWLGVNKLQQLGVDTMNVVAYGMRGSNPATIESFIITEDLQGTVSLEDYCKAWEKQKPDFILKKNLIEKIATVSKVLHENGVCHRDFYICHFLMHTNSLDASNNPKLSLIDLHRSIIKKNLSTRWKRKDLAGLYFSAMDIGLTRRDLYRYIKIYYGTDLRSIFEASTQKNEFMSKVSAQAHSMYERLKDKVDN</sequence>